<feature type="transmembrane region" description="Helical" evidence="5">
    <location>
        <begin position="350"/>
        <end position="369"/>
    </location>
</feature>
<feature type="transmembrane region" description="Helical" evidence="5">
    <location>
        <begin position="251"/>
        <end position="269"/>
    </location>
</feature>
<evidence type="ECO:0000256" key="4">
    <source>
        <dbReference type="ARBA" id="ARBA00023136"/>
    </source>
</evidence>
<organism evidence="6 7">
    <name type="scientific">Fuerstiella marisgermanici</name>
    <dbReference type="NCBI Taxonomy" id="1891926"/>
    <lineage>
        <taxon>Bacteria</taxon>
        <taxon>Pseudomonadati</taxon>
        <taxon>Planctomycetota</taxon>
        <taxon>Planctomycetia</taxon>
        <taxon>Planctomycetales</taxon>
        <taxon>Planctomycetaceae</taxon>
        <taxon>Fuerstiella</taxon>
    </lineage>
</organism>
<evidence type="ECO:0000256" key="2">
    <source>
        <dbReference type="ARBA" id="ARBA00022692"/>
    </source>
</evidence>
<feature type="transmembrane region" description="Helical" evidence="5">
    <location>
        <begin position="167"/>
        <end position="190"/>
    </location>
</feature>
<dbReference type="STRING" id="1891926.Fuma_05655"/>
<feature type="transmembrane region" description="Helical" evidence="5">
    <location>
        <begin position="142"/>
        <end position="160"/>
    </location>
</feature>
<feature type="transmembrane region" description="Helical" evidence="5">
    <location>
        <begin position="308"/>
        <end position="329"/>
    </location>
</feature>
<comment type="subcellular location">
    <subcellularLocation>
        <location evidence="1">Membrane</location>
        <topology evidence="1">Multi-pass membrane protein</topology>
    </subcellularLocation>
</comment>
<dbReference type="OrthoDB" id="9787548at2"/>
<dbReference type="EMBL" id="CP017641">
    <property type="protein sequence ID" value="APZ95992.1"/>
    <property type="molecule type" value="Genomic_DNA"/>
</dbReference>
<feature type="transmembrane region" description="Helical" evidence="5">
    <location>
        <begin position="210"/>
        <end position="230"/>
    </location>
</feature>
<evidence type="ECO:0000313" key="6">
    <source>
        <dbReference type="EMBL" id="APZ95992.1"/>
    </source>
</evidence>
<name>A0A1P8WPK5_9PLAN</name>
<protein>
    <submittedName>
        <fullName evidence="6">Manganese transport protein</fullName>
    </submittedName>
</protein>
<evidence type="ECO:0000256" key="5">
    <source>
        <dbReference type="SAM" id="Phobius"/>
    </source>
</evidence>
<keyword evidence="7" id="KW-1185">Reference proteome</keyword>
<dbReference type="KEGG" id="fmr:Fuma_05655"/>
<evidence type="ECO:0000313" key="7">
    <source>
        <dbReference type="Proteomes" id="UP000187735"/>
    </source>
</evidence>
<evidence type="ECO:0000256" key="3">
    <source>
        <dbReference type="ARBA" id="ARBA00022989"/>
    </source>
</evidence>
<accession>A0A1P8WPK5</accession>
<dbReference type="InterPro" id="IPR001046">
    <property type="entry name" value="NRAMP_fam"/>
</dbReference>
<reference evidence="6 7" key="1">
    <citation type="journal article" date="2016" name="Front. Microbiol.">
        <title>Fuerstia marisgermanicae gen. nov., sp. nov., an Unusual Member of the Phylum Planctomycetes from the German Wadden Sea.</title>
        <authorList>
            <person name="Kohn T."/>
            <person name="Heuer A."/>
            <person name="Jogler M."/>
            <person name="Vollmers J."/>
            <person name="Boedeker C."/>
            <person name="Bunk B."/>
            <person name="Rast P."/>
            <person name="Borchert D."/>
            <person name="Glockner I."/>
            <person name="Freese H.M."/>
            <person name="Klenk H.P."/>
            <person name="Overmann J."/>
            <person name="Kaster A.K."/>
            <person name="Rohde M."/>
            <person name="Wiegand S."/>
            <person name="Jogler C."/>
        </authorList>
    </citation>
    <scope>NUCLEOTIDE SEQUENCE [LARGE SCALE GENOMIC DNA]</scope>
    <source>
        <strain evidence="6 7">NH11</strain>
    </source>
</reference>
<sequence>MQSEVDPHQPPSAKADSQASSAETGWLQVLGPGILVAATGVGAGDLAGGALAGALLKVTVLWVVLVGALLKYVLCEGLARWQLSTRTSLTDGVFRSTPAIVRYLFLAYLAVWSFCIGGMLMSACGECAQAILPIGEPAFGRIVHGCLHSVAAIVLVRLGGFWLFERLMAVCIGLMFVTVLVVAMLSAPEWLDVIRGLLIPKIPHADGKGVAWTLTLMAGVGGTVTMLCYGNWIREKGRLDAASLKACRIDLAAGYLMTAMFGIGMVILGSRLPVDPSLKGANLITRLADDMQNSLPTFGVFAGWMFRFGAWGAVFSSLLGVWQSVPALIAQMLPGQGDAKFDSLSPGRTYFVVLILLGTVPALCLPYSLAYVQKTAGVTGALFLPMFALSLLVLPATNLARQSGFRNGRGSALILILTLGLFGVLAVQKLSTLFP</sequence>
<gene>
    <name evidence="6" type="ORF">Fuma_05655</name>
</gene>
<evidence type="ECO:0000256" key="1">
    <source>
        <dbReference type="ARBA" id="ARBA00004141"/>
    </source>
</evidence>
<keyword evidence="2 5" id="KW-0812">Transmembrane</keyword>
<dbReference type="GO" id="GO:0046873">
    <property type="term" value="F:metal ion transmembrane transporter activity"/>
    <property type="evidence" value="ECO:0007669"/>
    <property type="project" value="InterPro"/>
</dbReference>
<dbReference type="RefSeq" id="WP_158521169.1">
    <property type="nucleotide sequence ID" value="NZ_CP017641.1"/>
</dbReference>
<feature type="transmembrane region" description="Helical" evidence="5">
    <location>
        <begin position="412"/>
        <end position="431"/>
    </location>
</feature>
<dbReference type="Proteomes" id="UP000187735">
    <property type="component" value="Chromosome"/>
</dbReference>
<keyword evidence="3 5" id="KW-1133">Transmembrane helix</keyword>
<dbReference type="AlphaFoldDB" id="A0A1P8WPK5"/>
<keyword evidence="4 5" id="KW-0472">Membrane</keyword>
<dbReference type="Pfam" id="PF01566">
    <property type="entry name" value="Nramp"/>
    <property type="match status" value="1"/>
</dbReference>
<dbReference type="GO" id="GO:0016020">
    <property type="term" value="C:membrane"/>
    <property type="evidence" value="ECO:0007669"/>
    <property type="project" value="UniProtKB-SubCell"/>
</dbReference>
<feature type="transmembrane region" description="Helical" evidence="5">
    <location>
        <begin position="100"/>
        <end position="122"/>
    </location>
</feature>
<dbReference type="NCBIfam" id="NF037982">
    <property type="entry name" value="Nramp_1"/>
    <property type="match status" value="1"/>
</dbReference>
<proteinExistence type="predicted"/>
<feature type="transmembrane region" description="Helical" evidence="5">
    <location>
        <begin position="381"/>
        <end position="400"/>
    </location>
</feature>